<feature type="compositionally biased region" description="Polar residues" evidence="1">
    <location>
        <begin position="61"/>
        <end position="75"/>
    </location>
</feature>
<reference evidence="3 4" key="1">
    <citation type="submission" date="2019-01" db="EMBL/GenBank/DDBJ databases">
        <title>Sequencing of cultivated peanut Arachis hypogaea provides insights into genome evolution and oil improvement.</title>
        <authorList>
            <person name="Chen X."/>
        </authorList>
    </citation>
    <scope>NUCLEOTIDE SEQUENCE [LARGE SCALE GENOMIC DNA]</scope>
    <source>
        <strain evidence="4">cv. Fuhuasheng</strain>
        <tissue evidence="3">Leaves</tissue>
    </source>
</reference>
<sequence length="161" mass="17161">MSKPNAIVWLCRGTPNPNSSANQNAPLPLSHSATVQSSSELLSSLTPSLLSSHNLLPSPTQPLTSNSHRGNLPTSSSSNCPAASVLFHRVPVPSVALALFHCAALPSKVGLALACDNTIVLKNAEQTPLFALYAAKLFHEVDIFSVNGTMLICRFRRYKEA</sequence>
<dbReference type="EMBL" id="SDMP01000002">
    <property type="protein sequence ID" value="RYR71437.1"/>
    <property type="molecule type" value="Genomic_DNA"/>
</dbReference>
<evidence type="ECO:0000256" key="1">
    <source>
        <dbReference type="SAM" id="MobiDB-lite"/>
    </source>
</evidence>
<evidence type="ECO:0000313" key="3">
    <source>
        <dbReference type="EMBL" id="RYR71437.1"/>
    </source>
</evidence>
<feature type="domain" description="Aldehyde dehydrogenase" evidence="2">
    <location>
        <begin position="105"/>
        <end position="142"/>
    </location>
</feature>
<dbReference type="Proteomes" id="UP000289738">
    <property type="component" value="Chromosome A02"/>
</dbReference>
<dbReference type="STRING" id="3818.A0A445E7P6"/>
<comment type="caution">
    <text evidence="3">The sequence shown here is derived from an EMBL/GenBank/DDBJ whole genome shotgun (WGS) entry which is preliminary data.</text>
</comment>
<feature type="region of interest" description="Disordered" evidence="1">
    <location>
        <begin position="56"/>
        <end position="75"/>
    </location>
</feature>
<accession>A0A445E7P6</accession>
<dbReference type="Pfam" id="PF00171">
    <property type="entry name" value="Aldedh"/>
    <property type="match status" value="1"/>
</dbReference>
<keyword evidence="4" id="KW-1185">Reference proteome</keyword>
<protein>
    <recommendedName>
        <fullName evidence="2">Aldehyde dehydrogenase domain-containing protein</fullName>
    </recommendedName>
</protein>
<dbReference type="Gene3D" id="3.40.605.10">
    <property type="entry name" value="Aldehyde Dehydrogenase, Chain A, domain 1"/>
    <property type="match status" value="1"/>
</dbReference>
<name>A0A445E7P6_ARAHY</name>
<dbReference type="InterPro" id="IPR015590">
    <property type="entry name" value="Aldehyde_DH_dom"/>
</dbReference>
<organism evidence="3 4">
    <name type="scientific">Arachis hypogaea</name>
    <name type="common">Peanut</name>
    <dbReference type="NCBI Taxonomy" id="3818"/>
    <lineage>
        <taxon>Eukaryota</taxon>
        <taxon>Viridiplantae</taxon>
        <taxon>Streptophyta</taxon>
        <taxon>Embryophyta</taxon>
        <taxon>Tracheophyta</taxon>
        <taxon>Spermatophyta</taxon>
        <taxon>Magnoliopsida</taxon>
        <taxon>eudicotyledons</taxon>
        <taxon>Gunneridae</taxon>
        <taxon>Pentapetalae</taxon>
        <taxon>rosids</taxon>
        <taxon>fabids</taxon>
        <taxon>Fabales</taxon>
        <taxon>Fabaceae</taxon>
        <taxon>Papilionoideae</taxon>
        <taxon>50 kb inversion clade</taxon>
        <taxon>dalbergioids sensu lato</taxon>
        <taxon>Dalbergieae</taxon>
        <taxon>Pterocarpus clade</taxon>
        <taxon>Arachis</taxon>
    </lineage>
</organism>
<proteinExistence type="predicted"/>
<evidence type="ECO:0000313" key="4">
    <source>
        <dbReference type="Proteomes" id="UP000289738"/>
    </source>
</evidence>
<gene>
    <name evidence="3" type="ORF">Ahy_A02g005693</name>
</gene>
<dbReference type="SUPFAM" id="SSF53720">
    <property type="entry name" value="ALDH-like"/>
    <property type="match status" value="1"/>
</dbReference>
<dbReference type="InterPro" id="IPR016161">
    <property type="entry name" value="Ald_DH/histidinol_DH"/>
</dbReference>
<evidence type="ECO:0000259" key="2">
    <source>
        <dbReference type="Pfam" id="PF00171"/>
    </source>
</evidence>
<dbReference type="AlphaFoldDB" id="A0A445E7P6"/>
<dbReference type="InterPro" id="IPR016162">
    <property type="entry name" value="Ald_DH_N"/>
</dbReference>
<dbReference type="GO" id="GO:0016491">
    <property type="term" value="F:oxidoreductase activity"/>
    <property type="evidence" value="ECO:0007669"/>
    <property type="project" value="InterPro"/>
</dbReference>